<name>A0A0D0BW36_9AGAR</name>
<comment type="subcellular location">
    <subcellularLocation>
        <location evidence="1">Membrane</location>
        <topology evidence="1">Single-pass membrane protein</topology>
    </subcellularLocation>
</comment>
<dbReference type="EMBL" id="KN834823">
    <property type="protein sequence ID" value="KIK53869.1"/>
    <property type="molecule type" value="Genomic_DNA"/>
</dbReference>
<feature type="signal peptide" evidence="7">
    <location>
        <begin position="1"/>
        <end position="17"/>
    </location>
</feature>
<dbReference type="Proteomes" id="UP000053593">
    <property type="component" value="Unassembled WGS sequence"/>
</dbReference>
<feature type="transmembrane region" description="Helical" evidence="6">
    <location>
        <begin position="250"/>
        <end position="273"/>
    </location>
</feature>
<protein>
    <recommendedName>
        <fullName evidence="10">Mid2 domain-containing protein</fullName>
    </recommendedName>
</protein>
<gene>
    <name evidence="8" type="ORF">GYMLUDRAFT_100305</name>
</gene>
<keyword evidence="3 6" id="KW-1133">Transmembrane helix</keyword>
<proteinExistence type="predicted"/>
<evidence type="ECO:0000256" key="2">
    <source>
        <dbReference type="ARBA" id="ARBA00022692"/>
    </source>
</evidence>
<organism evidence="8 9">
    <name type="scientific">Collybiopsis luxurians FD-317 M1</name>
    <dbReference type="NCBI Taxonomy" id="944289"/>
    <lineage>
        <taxon>Eukaryota</taxon>
        <taxon>Fungi</taxon>
        <taxon>Dikarya</taxon>
        <taxon>Basidiomycota</taxon>
        <taxon>Agaricomycotina</taxon>
        <taxon>Agaricomycetes</taxon>
        <taxon>Agaricomycetidae</taxon>
        <taxon>Agaricales</taxon>
        <taxon>Marasmiineae</taxon>
        <taxon>Omphalotaceae</taxon>
        <taxon>Collybiopsis</taxon>
        <taxon>Collybiopsis luxurians</taxon>
    </lineage>
</organism>
<keyword evidence="2 6" id="KW-0812">Transmembrane</keyword>
<keyword evidence="9" id="KW-1185">Reference proteome</keyword>
<dbReference type="PANTHER" id="PTHR15549">
    <property type="entry name" value="PAIRED IMMUNOGLOBULIN-LIKE TYPE 2 RECEPTOR"/>
    <property type="match status" value="1"/>
</dbReference>
<dbReference type="PANTHER" id="PTHR15549:SF26">
    <property type="entry name" value="AXIAL BUDDING PATTERN PROTEIN 2-RELATED"/>
    <property type="match status" value="1"/>
</dbReference>
<dbReference type="GO" id="GO:0071944">
    <property type="term" value="C:cell periphery"/>
    <property type="evidence" value="ECO:0007669"/>
    <property type="project" value="UniProtKB-ARBA"/>
</dbReference>
<evidence type="ECO:0000256" key="7">
    <source>
        <dbReference type="SAM" id="SignalP"/>
    </source>
</evidence>
<feature type="compositionally biased region" description="Pro residues" evidence="5">
    <location>
        <begin position="140"/>
        <end position="149"/>
    </location>
</feature>
<reference evidence="8 9" key="1">
    <citation type="submission" date="2014-04" db="EMBL/GenBank/DDBJ databases">
        <title>Evolutionary Origins and Diversification of the Mycorrhizal Mutualists.</title>
        <authorList>
            <consortium name="DOE Joint Genome Institute"/>
            <consortium name="Mycorrhizal Genomics Consortium"/>
            <person name="Kohler A."/>
            <person name="Kuo A."/>
            <person name="Nagy L.G."/>
            <person name="Floudas D."/>
            <person name="Copeland A."/>
            <person name="Barry K.W."/>
            <person name="Cichocki N."/>
            <person name="Veneault-Fourrey C."/>
            <person name="LaButti K."/>
            <person name="Lindquist E.A."/>
            <person name="Lipzen A."/>
            <person name="Lundell T."/>
            <person name="Morin E."/>
            <person name="Murat C."/>
            <person name="Riley R."/>
            <person name="Ohm R."/>
            <person name="Sun H."/>
            <person name="Tunlid A."/>
            <person name="Henrissat B."/>
            <person name="Grigoriev I.V."/>
            <person name="Hibbett D.S."/>
            <person name="Martin F."/>
        </authorList>
    </citation>
    <scope>NUCLEOTIDE SEQUENCE [LARGE SCALE GENOMIC DNA]</scope>
    <source>
        <strain evidence="8 9">FD-317 M1</strain>
    </source>
</reference>
<evidence type="ECO:0000313" key="9">
    <source>
        <dbReference type="Proteomes" id="UP000053593"/>
    </source>
</evidence>
<dbReference type="HOGENOM" id="CLU_765163_0_0_1"/>
<evidence type="ECO:0000256" key="3">
    <source>
        <dbReference type="ARBA" id="ARBA00022989"/>
    </source>
</evidence>
<sequence>MRVGILILCFLVHGSSAIGGFHLPEPGTLDLHILSTVTIGQNAEASWTYSGVESASSTHTLVMVVTQTGAPAVTATTTALGSVNSGVISFNIPVTGSFQAVAALDSTAFASGIPFLPFIRASTVPLGYATADFFAVSKPPPPALSPPNGGPSVPDPSITGPPSSDTTSTPTTLSSQTITATLISTVTGGNPVSSNGATSGMSRTFLSTGTTISTTQMTTTSATGSSAITSNPTSGSGDIATSSHSLSTGALAGIIIGVIVALILLALLSYCLWQRRRMLRERAERAERARIDAIFYPGMKSVPPESAHIYDWRSDDDASSLAPSDSVSRLLHPPLRVQKTRPLAPSTALTAVGGGVDTLYKY</sequence>
<evidence type="ECO:0000313" key="8">
    <source>
        <dbReference type="EMBL" id="KIK53869.1"/>
    </source>
</evidence>
<dbReference type="AlphaFoldDB" id="A0A0D0BW36"/>
<evidence type="ECO:0000256" key="1">
    <source>
        <dbReference type="ARBA" id="ARBA00004167"/>
    </source>
</evidence>
<evidence type="ECO:0000256" key="5">
    <source>
        <dbReference type="SAM" id="MobiDB-lite"/>
    </source>
</evidence>
<evidence type="ECO:0000256" key="6">
    <source>
        <dbReference type="SAM" id="Phobius"/>
    </source>
</evidence>
<evidence type="ECO:0000256" key="4">
    <source>
        <dbReference type="ARBA" id="ARBA00023136"/>
    </source>
</evidence>
<evidence type="ECO:0008006" key="10">
    <source>
        <dbReference type="Google" id="ProtNLM"/>
    </source>
</evidence>
<keyword evidence="7" id="KW-0732">Signal</keyword>
<feature type="compositionally biased region" description="Low complexity" evidence="5">
    <location>
        <begin position="150"/>
        <end position="174"/>
    </location>
</feature>
<accession>A0A0D0BW36</accession>
<feature type="chain" id="PRO_5002207551" description="Mid2 domain-containing protein" evidence="7">
    <location>
        <begin position="18"/>
        <end position="362"/>
    </location>
</feature>
<feature type="region of interest" description="Disordered" evidence="5">
    <location>
        <begin position="140"/>
        <end position="174"/>
    </location>
</feature>
<keyword evidence="4 6" id="KW-0472">Membrane</keyword>
<dbReference type="InterPro" id="IPR051694">
    <property type="entry name" value="Immunoregulatory_rcpt-like"/>
</dbReference>
<dbReference type="GO" id="GO:0016020">
    <property type="term" value="C:membrane"/>
    <property type="evidence" value="ECO:0007669"/>
    <property type="project" value="UniProtKB-SubCell"/>
</dbReference>